<dbReference type="SUPFAM" id="SSF53649">
    <property type="entry name" value="Alkaline phosphatase-like"/>
    <property type="match status" value="1"/>
</dbReference>
<evidence type="ECO:0000313" key="1">
    <source>
        <dbReference type="EMBL" id="TCW36241.1"/>
    </source>
</evidence>
<dbReference type="RefSeq" id="WP_132229242.1">
    <property type="nucleotide sequence ID" value="NZ_NRRH01000019.1"/>
</dbReference>
<dbReference type="Pfam" id="PF01663">
    <property type="entry name" value="Phosphodiest"/>
    <property type="match status" value="1"/>
</dbReference>
<reference evidence="1 2" key="1">
    <citation type="submission" date="2019-03" db="EMBL/GenBank/DDBJ databases">
        <title>Genomic Encyclopedia of Type Strains, Phase IV (KMG-IV): sequencing the most valuable type-strain genomes for metagenomic binning, comparative biology and taxonomic classification.</title>
        <authorList>
            <person name="Goeker M."/>
        </authorList>
    </citation>
    <scope>NUCLEOTIDE SEQUENCE [LARGE SCALE GENOMIC DNA]</scope>
    <source>
        <strain evidence="1 2">DSM 203</strain>
    </source>
</reference>
<dbReference type="InterPro" id="IPR017850">
    <property type="entry name" value="Alkaline_phosphatase_core_sf"/>
</dbReference>
<dbReference type="Proteomes" id="UP000295247">
    <property type="component" value="Unassembled WGS sequence"/>
</dbReference>
<sequence length="407" mass="44668">MTRPEPRSLLENHRPDYAGGGIVNLMSTLIAARGGQPETPTLTALPPARLADTRNLVLLVIDGLGADWLRRHAPEGLLARHRIATLSTVFPATTAAAITTYLTGDAPLRHGLTGWHTYLRELGCVMAVLPGTPRYGGVSYARAGIDPARLFGTRPVFDRIATRSSVIAPQFIIDSDFNRAHSGQAERLGFQGLDDMFGQAARVIRAAPWRPGRRRHDTAPRYLYLYWPRLDTIGHQQGIESAAAVGHLAQIEAALARFLEQITGTDTQVLVCADHGQVDSTPETRVDLDDHPELAECLALPLCGEPRAAFCYLRPGRERQFLDYCEAHLAERVEVVPSNRLIELGMFGSGERNPRLAERIGDYCLLARDNAIVVDRLPNERPHPVVGVHGGLSRAELEVPLALLRPD</sequence>
<protein>
    <submittedName>
        <fullName evidence="1">Putative AlkP superfamily pyrophosphatase or phosphodiesterase</fullName>
    </submittedName>
</protein>
<dbReference type="AlphaFoldDB" id="A0A4R4AB64"/>
<evidence type="ECO:0000313" key="2">
    <source>
        <dbReference type="Proteomes" id="UP000295247"/>
    </source>
</evidence>
<dbReference type="InterPro" id="IPR002591">
    <property type="entry name" value="Phosphodiest/P_Trfase"/>
</dbReference>
<accession>A0A4R4AB64</accession>
<name>A0A4R4AB64_MARGR</name>
<dbReference type="EMBL" id="SMDC01000004">
    <property type="protein sequence ID" value="TCW36241.1"/>
    <property type="molecule type" value="Genomic_DNA"/>
</dbReference>
<gene>
    <name evidence="1" type="ORF">EDC29_10424</name>
</gene>
<proteinExistence type="predicted"/>
<dbReference type="Gene3D" id="3.40.720.10">
    <property type="entry name" value="Alkaline Phosphatase, subunit A"/>
    <property type="match status" value="1"/>
</dbReference>
<organism evidence="1 2">
    <name type="scientific">Marichromatium gracile</name>
    <name type="common">Chromatium gracile</name>
    <dbReference type="NCBI Taxonomy" id="1048"/>
    <lineage>
        <taxon>Bacteria</taxon>
        <taxon>Pseudomonadati</taxon>
        <taxon>Pseudomonadota</taxon>
        <taxon>Gammaproteobacteria</taxon>
        <taxon>Chromatiales</taxon>
        <taxon>Chromatiaceae</taxon>
        <taxon>Marichromatium</taxon>
    </lineage>
</organism>
<comment type="caution">
    <text evidence="1">The sequence shown here is derived from an EMBL/GenBank/DDBJ whole genome shotgun (WGS) entry which is preliminary data.</text>
</comment>